<dbReference type="SUPFAM" id="SSF53098">
    <property type="entry name" value="Ribonuclease H-like"/>
    <property type="match status" value="1"/>
</dbReference>
<feature type="domain" description="DNA-directed DNA polymerase family B mitochondria/virus" evidence="9">
    <location>
        <begin position="151"/>
        <end position="448"/>
    </location>
</feature>
<dbReference type="PROSITE" id="PS00116">
    <property type="entry name" value="DNA_POLYMERASE_B"/>
    <property type="match status" value="1"/>
</dbReference>
<evidence type="ECO:0000313" key="10">
    <source>
        <dbReference type="EMBL" id="QXT43848.1"/>
    </source>
</evidence>
<dbReference type="InterPro" id="IPR006172">
    <property type="entry name" value="DNA-dir_DNA_pol_B"/>
</dbReference>
<accession>A0A8F6U2N5</accession>
<keyword evidence="10" id="KW-0496">Mitochondrion</keyword>
<evidence type="ECO:0000256" key="1">
    <source>
        <dbReference type="ARBA" id="ARBA00005755"/>
    </source>
</evidence>
<evidence type="ECO:0000256" key="8">
    <source>
        <dbReference type="RuleBase" id="RU000442"/>
    </source>
</evidence>
<dbReference type="PANTHER" id="PTHR33568:SF3">
    <property type="entry name" value="DNA-DIRECTED DNA POLYMERASE"/>
    <property type="match status" value="1"/>
</dbReference>
<dbReference type="PRINTS" id="PR00106">
    <property type="entry name" value="DNAPOLB"/>
</dbReference>
<dbReference type="GO" id="GO:0006260">
    <property type="term" value="P:DNA replication"/>
    <property type="evidence" value="ECO:0007669"/>
    <property type="project" value="UniProtKB-KW"/>
</dbReference>
<dbReference type="EMBL" id="MZ508274">
    <property type="protein sequence ID" value="QXT43863.1"/>
    <property type="molecule type" value="Genomic_DNA"/>
</dbReference>
<dbReference type="InterPro" id="IPR043502">
    <property type="entry name" value="DNA/RNA_pol_sf"/>
</dbReference>
<keyword evidence="6 8" id="KW-0238">DNA-binding</keyword>
<keyword evidence="3 8" id="KW-0548">Nucleotidyltransferase</keyword>
<evidence type="ECO:0000256" key="5">
    <source>
        <dbReference type="ARBA" id="ARBA00022932"/>
    </source>
</evidence>
<protein>
    <recommendedName>
        <fullName evidence="8">DNA polymerase</fullName>
        <ecNumber evidence="8">2.7.7.7</ecNumber>
    </recommendedName>
</protein>
<evidence type="ECO:0000256" key="7">
    <source>
        <dbReference type="ARBA" id="ARBA00049244"/>
    </source>
</evidence>
<sequence>MTLDIETHIIKGIHLPFAASICEIEGVNKKTLTQTCHRSSHLLLESLFLRCFFHFRGSHFVFYCHNLGRFEGPLLANFFIVHEECMIENILIHENKIIMLHVKLRGKHLVFKDSLSFLPFKLYELNAMIAPKKIKSSLPFNPFVNKSQKHRVLPYVKHDAQVLAFLLFIFKKQLRHNFLQDPLISFGTPGMALKIYSKFFHEKNIFTKEQETIRKSFKGGLNFIKQQSRVKGVLGFDINSLYPFCMLNKLPVGEPKFKKNVILEDFFGFVYVKSLKKLSRGASVIGNNSNHSLPPSAPYEEKLLSSTPMILFSEEAKYAQKLGYLIDIRWGIEYESSFSVFHKFINYFYNLKKSHHSTNSISAKLIMNSLYGRLGMRKNYPSYQIVDRFDLHELSSQGKNVKLIRSFTPNAYLIENKEESKYNRTLASTPIASAITSYGRITIHQWITRKELEIHYSDTDSLYTLSPPPVNFINDNLGSFKKINPSPWDEAIFIKSKMYGLKRGNFSINKIKSIRSPKWEHLTELQKKKKLNLFQQRWFMRKNHVLTLIQALHLQG</sequence>
<geneLocation type="mitochondrion" evidence="10"/>
<dbReference type="SUPFAM" id="SSF56672">
    <property type="entry name" value="DNA/RNA polymerases"/>
    <property type="match status" value="1"/>
</dbReference>
<dbReference type="InterPro" id="IPR012337">
    <property type="entry name" value="RNaseH-like_sf"/>
</dbReference>
<dbReference type="GO" id="GO:0003887">
    <property type="term" value="F:DNA-directed DNA polymerase activity"/>
    <property type="evidence" value="ECO:0007669"/>
    <property type="project" value="UniProtKB-KW"/>
</dbReference>
<organism evidence="10">
    <name type="scientific">Craspedacusta sowerbii</name>
    <name type="common">Freshwater jellyfish</name>
    <dbReference type="NCBI Taxonomy" id="128124"/>
    <lineage>
        <taxon>Eukaryota</taxon>
        <taxon>Metazoa</taxon>
        <taxon>Cnidaria</taxon>
        <taxon>Hydrozoa</taxon>
        <taxon>Trachylinae</taxon>
        <taxon>Limnomedusae</taxon>
        <taxon>Olindiidae</taxon>
        <taxon>Craspedacusta</taxon>
    </lineage>
</organism>
<evidence type="ECO:0000256" key="2">
    <source>
        <dbReference type="ARBA" id="ARBA00022679"/>
    </source>
</evidence>
<evidence type="ECO:0000256" key="6">
    <source>
        <dbReference type="ARBA" id="ARBA00023125"/>
    </source>
</evidence>
<comment type="similarity">
    <text evidence="1 8">Belongs to the DNA polymerase type-B family.</text>
</comment>
<evidence type="ECO:0000256" key="4">
    <source>
        <dbReference type="ARBA" id="ARBA00022705"/>
    </source>
</evidence>
<reference evidence="10" key="1">
    <citation type="submission" date="2021-07" db="EMBL/GenBank/DDBJ databases">
        <title>Four new mitochondrial genomes from the invasive freshwater jellyfish Craspedacusta sowerbii in Europe.</title>
        <authorList>
            <person name="Wang Y."/>
            <person name="Schachtl K."/>
            <person name="Moriniere J."/>
            <person name="Stibor H."/>
            <person name="Giessler S."/>
        </authorList>
    </citation>
    <scope>NUCLEOTIDE SEQUENCE</scope>
    <source>
        <tissue evidence="10">Gonad</tissue>
    </source>
</reference>
<dbReference type="InterPro" id="IPR004868">
    <property type="entry name" value="DNA-dir_DNA_pol_B_mt/vir"/>
</dbReference>
<keyword evidence="4 8" id="KW-0235">DNA replication</keyword>
<dbReference type="EMBL" id="MZ508273">
    <property type="protein sequence ID" value="QXT43848.1"/>
    <property type="molecule type" value="Genomic_DNA"/>
</dbReference>
<dbReference type="GO" id="GO:0003677">
    <property type="term" value="F:DNA binding"/>
    <property type="evidence" value="ECO:0007669"/>
    <property type="project" value="UniProtKB-KW"/>
</dbReference>
<comment type="catalytic activity">
    <reaction evidence="7 8">
        <text>DNA(n) + a 2'-deoxyribonucleoside 5'-triphosphate = DNA(n+1) + diphosphate</text>
        <dbReference type="Rhea" id="RHEA:22508"/>
        <dbReference type="Rhea" id="RHEA-COMP:17339"/>
        <dbReference type="Rhea" id="RHEA-COMP:17340"/>
        <dbReference type="ChEBI" id="CHEBI:33019"/>
        <dbReference type="ChEBI" id="CHEBI:61560"/>
        <dbReference type="ChEBI" id="CHEBI:173112"/>
        <dbReference type="EC" id="2.7.7.7"/>
    </reaction>
</comment>
<dbReference type="Pfam" id="PF03175">
    <property type="entry name" value="DNA_pol_B_2"/>
    <property type="match status" value="1"/>
</dbReference>
<dbReference type="Gene3D" id="3.30.420.10">
    <property type="entry name" value="Ribonuclease H-like superfamily/Ribonuclease H"/>
    <property type="match status" value="1"/>
</dbReference>
<keyword evidence="2 8" id="KW-0808">Transferase</keyword>
<dbReference type="PANTHER" id="PTHR33568">
    <property type="entry name" value="DNA POLYMERASE"/>
    <property type="match status" value="1"/>
</dbReference>
<dbReference type="InterPro" id="IPR023211">
    <property type="entry name" value="DNA_pol_palm_dom_sf"/>
</dbReference>
<dbReference type="Gene3D" id="4.10.80.20">
    <property type="entry name" value="DNA polymerase, domain 5"/>
    <property type="match status" value="1"/>
</dbReference>
<dbReference type="InterPro" id="IPR017964">
    <property type="entry name" value="DNA-dir_DNA_pol_B_CS"/>
</dbReference>
<dbReference type="Gene3D" id="1.10.287.690">
    <property type="entry name" value="Helix hairpin bin"/>
    <property type="match status" value="1"/>
</dbReference>
<keyword evidence="5 8" id="KW-0239">DNA-directed DNA polymerase</keyword>
<dbReference type="GO" id="GO:0000166">
    <property type="term" value="F:nucleotide binding"/>
    <property type="evidence" value="ECO:0007669"/>
    <property type="project" value="InterPro"/>
</dbReference>
<proteinExistence type="inferred from homology"/>
<dbReference type="EC" id="2.7.7.7" evidence="8"/>
<dbReference type="AlphaFoldDB" id="A0A8F6U2N5"/>
<evidence type="ECO:0000259" key="9">
    <source>
        <dbReference type="Pfam" id="PF03175"/>
    </source>
</evidence>
<evidence type="ECO:0000256" key="3">
    <source>
        <dbReference type="ARBA" id="ARBA00022695"/>
    </source>
</evidence>
<dbReference type="Gene3D" id="3.90.1600.10">
    <property type="entry name" value="Palm domain of DNA polymerase"/>
    <property type="match status" value="1"/>
</dbReference>
<name>A0A8F6U2N5_CRASO</name>
<dbReference type="SMART" id="SM00486">
    <property type="entry name" value="POLBc"/>
    <property type="match status" value="1"/>
</dbReference>
<dbReference type="InterPro" id="IPR036397">
    <property type="entry name" value="RNaseH_sf"/>
</dbReference>
<dbReference type="Gene3D" id="3.30.1770.10">
    <property type="entry name" value="TPR 1 domain of DNA polymerase"/>
    <property type="match status" value="1"/>
</dbReference>